<accession>A0A834KHZ6</accession>
<reference evidence="2" key="1">
    <citation type="journal article" date="2020" name="G3 (Bethesda)">
        <title>High-Quality Assemblies for Three Invasive Social Wasps from the &lt;i&gt;Vespula&lt;/i&gt; Genus.</title>
        <authorList>
            <person name="Harrop T.W.R."/>
            <person name="Guhlin J."/>
            <person name="McLaughlin G.M."/>
            <person name="Permina E."/>
            <person name="Stockwell P."/>
            <person name="Gilligan J."/>
            <person name="Le Lec M.F."/>
            <person name="Gruber M.A.M."/>
            <person name="Quinn O."/>
            <person name="Lovegrove M."/>
            <person name="Duncan E.J."/>
            <person name="Remnant E.J."/>
            <person name="Van Eeckhoven J."/>
            <person name="Graham B."/>
            <person name="Knapp R.A."/>
            <person name="Langford K.W."/>
            <person name="Kronenberg Z."/>
            <person name="Press M.O."/>
            <person name="Eacker S.M."/>
            <person name="Wilson-Rankin E.E."/>
            <person name="Purcell J."/>
            <person name="Lester P.J."/>
            <person name="Dearden P.K."/>
        </authorList>
    </citation>
    <scope>NUCLEOTIDE SEQUENCE</scope>
    <source>
        <strain evidence="2">Linc-1</strain>
    </source>
</reference>
<evidence type="ECO:0000313" key="2">
    <source>
        <dbReference type="EMBL" id="KAF7406211.1"/>
    </source>
</evidence>
<evidence type="ECO:0000313" key="3">
    <source>
        <dbReference type="Proteomes" id="UP000617340"/>
    </source>
</evidence>
<feature type="compositionally biased region" description="Basic and acidic residues" evidence="1">
    <location>
        <begin position="49"/>
        <end position="83"/>
    </location>
</feature>
<evidence type="ECO:0000256" key="1">
    <source>
        <dbReference type="SAM" id="MobiDB-lite"/>
    </source>
</evidence>
<keyword evidence="3" id="KW-1185">Reference proteome</keyword>
<feature type="region of interest" description="Disordered" evidence="1">
    <location>
        <begin position="1"/>
        <end position="83"/>
    </location>
</feature>
<sequence>MLAHALNDGEFGWVARGVGESGGGWEGGGGNKPGIVATIGEKSCNKKSPTKEGGSKINDVNEKRDRSEKKQKEKEKEKEKEEL</sequence>
<dbReference type="AlphaFoldDB" id="A0A834KHZ6"/>
<organism evidence="2 3">
    <name type="scientific">Vespula germanica</name>
    <name type="common">German yellow jacket</name>
    <name type="synonym">Paravespula germanica</name>
    <dbReference type="NCBI Taxonomy" id="30212"/>
    <lineage>
        <taxon>Eukaryota</taxon>
        <taxon>Metazoa</taxon>
        <taxon>Ecdysozoa</taxon>
        <taxon>Arthropoda</taxon>
        <taxon>Hexapoda</taxon>
        <taxon>Insecta</taxon>
        <taxon>Pterygota</taxon>
        <taxon>Neoptera</taxon>
        <taxon>Endopterygota</taxon>
        <taxon>Hymenoptera</taxon>
        <taxon>Apocrita</taxon>
        <taxon>Aculeata</taxon>
        <taxon>Vespoidea</taxon>
        <taxon>Vespidae</taxon>
        <taxon>Vespinae</taxon>
        <taxon>Vespula</taxon>
    </lineage>
</organism>
<name>A0A834KHZ6_VESGE</name>
<feature type="compositionally biased region" description="Gly residues" evidence="1">
    <location>
        <begin position="19"/>
        <end position="32"/>
    </location>
</feature>
<dbReference type="EMBL" id="JACSDZ010000004">
    <property type="protein sequence ID" value="KAF7406211.1"/>
    <property type="molecule type" value="Genomic_DNA"/>
</dbReference>
<proteinExistence type="predicted"/>
<protein>
    <submittedName>
        <fullName evidence="2">Uncharacterized protein</fullName>
    </submittedName>
</protein>
<comment type="caution">
    <text evidence="2">The sequence shown here is derived from an EMBL/GenBank/DDBJ whole genome shotgun (WGS) entry which is preliminary data.</text>
</comment>
<dbReference type="Proteomes" id="UP000617340">
    <property type="component" value="Unassembled WGS sequence"/>
</dbReference>
<gene>
    <name evidence="2" type="ORF">HZH68_005580</name>
</gene>